<comment type="caution">
    <text evidence="5">Lacks conserved residue(s) required for the propagation of feature annotation.</text>
</comment>
<dbReference type="Pfam" id="PF02237">
    <property type="entry name" value="BPL_C"/>
    <property type="match status" value="1"/>
</dbReference>
<dbReference type="RefSeq" id="WP_369868989.1">
    <property type="nucleotide sequence ID" value="NZ_JBGFFE010000011.1"/>
</dbReference>
<dbReference type="Gene3D" id="1.10.10.10">
    <property type="entry name" value="Winged helix-like DNA-binding domain superfamily/Winged helix DNA-binding domain"/>
    <property type="match status" value="1"/>
</dbReference>
<reference evidence="7 8" key="1">
    <citation type="submission" date="2024-08" db="EMBL/GenBank/DDBJ databases">
        <title>Clostridium lapicellarii sp. nov., and Clostridium renhuaiense sp. nov., two species isolated from the mud in a fermentation cellar used for producing sauce-flavour Chinese liquors.</title>
        <authorList>
            <person name="Yang F."/>
            <person name="Wang H."/>
            <person name="Chen L.Q."/>
            <person name="Zhou N."/>
            <person name="Lu J.J."/>
            <person name="Pu X.X."/>
            <person name="Wan B."/>
            <person name="Wang L."/>
            <person name="Liu S.J."/>
        </authorList>
    </citation>
    <scope>NUCLEOTIDE SEQUENCE [LARGE SCALE GENOMIC DNA]</scope>
    <source>
        <strain evidence="7 8">MT-113</strain>
    </source>
</reference>
<feature type="DNA-binding region" description="H-T-H motif" evidence="5">
    <location>
        <begin position="19"/>
        <end position="38"/>
    </location>
</feature>
<dbReference type="InterPro" id="IPR036390">
    <property type="entry name" value="WH_DNA-bd_sf"/>
</dbReference>
<dbReference type="InterPro" id="IPR008988">
    <property type="entry name" value="Transcriptional_repressor_C"/>
</dbReference>
<keyword evidence="5" id="KW-0238">DNA-binding</keyword>
<comment type="catalytic activity">
    <reaction evidence="5">
        <text>biotin + L-lysyl-[protein] + ATP = N(6)-biotinyl-L-lysyl-[protein] + AMP + diphosphate + H(+)</text>
        <dbReference type="Rhea" id="RHEA:11756"/>
        <dbReference type="Rhea" id="RHEA-COMP:9752"/>
        <dbReference type="Rhea" id="RHEA-COMP:10505"/>
        <dbReference type="ChEBI" id="CHEBI:15378"/>
        <dbReference type="ChEBI" id="CHEBI:29969"/>
        <dbReference type="ChEBI" id="CHEBI:30616"/>
        <dbReference type="ChEBI" id="CHEBI:33019"/>
        <dbReference type="ChEBI" id="CHEBI:57586"/>
        <dbReference type="ChEBI" id="CHEBI:83144"/>
        <dbReference type="ChEBI" id="CHEBI:456215"/>
        <dbReference type="EC" id="6.3.4.15"/>
    </reaction>
</comment>
<evidence type="ECO:0000256" key="4">
    <source>
        <dbReference type="ARBA" id="ARBA00023267"/>
    </source>
</evidence>
<dbReference type="PANTHER" id="PTHR12835">
    <property type="entry name" value="BIOTIN PROTEIN LIGASE"/>
    <property type="match status" value="1"/>
</dbReference>
<protein>
    <recommendedName>
        <fullName evidence="5">Bifunctional ligase/repressor BirA</fullName>
    </recommendedName>
    <alternativeName>
        <fullName evidence="5">Biotin--[acetyl-CoA-carboxylase] ligase</fullName>
        <ecNumber evidence="5">6.3.4.15</ecNumber>
    </alternativeName>
    <alternativeName>
        <fullName evidence="5">Biotin--protein ligase</fullName>
    </alternativeName>
    <alternativeName>
        <fullName evidence="5">Biotin-[acetyl-CoA carboxylase] synthetase</fullName>
    </alternativeName>
</protein>
<organism evidence="7 8">
    <name type="scientific">Clostridium lapidicellarium</name>
    <dbReference type="NCBI Taxonomy" id="3240931"/>
    <lineage>
        <taxon>Bacteria</taxon>
        <taxon>Bacillati</taxon>
        <taxon>Bacillota</taxon>
        <taxon>Clostridia</taxon>
        <taxon>Eubacteriales</taxon>
        <taxon>Clostridiaceae</taxon>
        <taxon>Clostridium</taxon>
    </lineage>
</organism>
<feature type="binding site" evidence="5">
    <location>
        <position position="184"/>
    </location>
    <ligand>
        <name>biotin</name>
        <dbReference type="ChEBI" id="CHEBI:57586"/>
    </ligand>
</feature>
<keyword evidence="2 5" id="KW-0547">Nucleotide-binding</keyword>
<dbReference type="GO" id="GO:0004077">
    <property type="term" value="F:biotin--[biotin carboxyl-carrier protein] ligase activity"/>
    <property type="evidence" value="ECO:0007669"/>
    <property type="project" value="UniProtKB-EC"/>
</dbReference>
<name>A0ABV4DXJ6_9CLOT</name>
<evidence type="ECO:0000313" key="8">
    <source>
        <dbReference type="Proteomes" id="UP001565220"/>
    </source>
</evidence>
<dbReference type="Pfam" id="PF08279">
    <property type="entry name" value="HTH_11"/>
    <property type="match status" value="1"/>
</dbReference>
<dbReference type="InterPro" id="IPR036388">
    <property type="entry name" value="WH-like_DNA-bd_sf"/>
</dbReference>
<dbReference type="InterPro" id="IPR045864">
    <property type="entry name" value="aa-tRNA-synth_II/BPL/LPL"/>
</dbReference>
<dbReference type="PROSITE" id="PS51733">
    <property type="entry name" value="BPL_LPL_CATALYTIC"/>
    <property type="match status" value="1"/>
</dbReference>
<evidence type="ECO:0000256" key="5">
    <source>
        <dbReference type="HAMAP-Rule" id="MF_00978"/>
    </source>
</evidence>
<dbReference type="Proteomes" id="UP001565220">
    <property type="component" value="Unassembled WGS sequence"/>
</dbReference>
<keyword evidence="4 5" id="KW-0092">Biotin</keyword>
<dbReference type="EMBL" id="JBGFFE010000011">
    <property type="protein sequence ID" value="MEY8763808.1"/>
    <property type="molecule type" value="Genomic_DNA"/>
</dbReference>
<feature type="domain" description="BPL/LPL catalytic" evidence="6">
    <location>
        <begin position="67"/>
        <end position="257"/>
    </location>
</feature>
<gene>
    <name evidence="5" type="primary">birA</name>
    <name evidence="7" type="ORF">AB8S09_09165</name>
</gene>
<dbReference type="EC" id="6.3.4.15" evidence="5"/>
<dbReference type="HAMAP" id="MF_00978">
    <property type="entry name" value="Bifunct_BirA"/>
    <property type="match status" value="1"/>
</dbReference>
<keyword evidence="5" id="KW-0678">Repressor</keyword>
<proteinExistence type="inferred from homology"/>
<keyword evidence="5" id="KW-0804">Transcription</keyword>
<dbReference type="InterPro" id="IPR003142">
    <property type="entry name" value="BPL_C"/>
</dbReference>
<dbReference type="InterPro" id="IPR013196">
    <property type="entry name" value="HTH_11"/>
</dbReference>
<dbReference type="CDD" id="cd16442">
    <property type="entry name" value="BPL"/>
    <property type="match status" value="1"/>
</dbReference>
<keyword evidence="3 5" id="KW-0067">ATP-binding</keyword>
<evidence type="ECO:0000313" key="7">
    <source>
        <dbReference type="EMBL" id="MEY8763808.1"/>
    </source>
</evidence>
<comment type="function">
    <text evidence="5">Acts both as a biotin--[acetyl-CoA-carboxylase] ligase and a repressor.</text>
</comment>
<dbReference type="Pfam" id="PF03099">
    <property type="entry name" value="BPL_LplA_LipB"/>
    <property type="match status" value="1"/>
</dbReference>
<dbReference type="Gene3D" id="2.30.30.100">
    <property type="match status" value="1"/>
</dbReference>
<accession>A0ABV4DXJ6</accession>
<evidence type="ECO:0000256" key="3">
    <source>
        <dbReference type="ARBA" id="ARBA00022840"/>
    </source>
</evidence>
<dbReference type="SUPFAM" id="SSF46785">
    <property type="entry name" value="Winged helix' DNA-binding domain"/>
    <property type="match status" value="1"/>
</dbReference>
<evidence type="ECO:0000256" key="2">
    <source>
        <dbReference type="ARBA" id="ARBA00022741"/>
    </source>
</evidence>
<dbReference type="InterPro" id="IPR030855">
    <property type="entry name" value="Bifunct_BirA"/>
</dbReference>
<dbReference type="NCBIfam" id="TIGR00121">
    <property type="entry name" value="birA_ligase"/>
    <property type="match status" value="1"/>
</dbReference>
<comment type="similarity">
    <text evidence="5">Belongs to the biotin--protein ligase family.</text>
</comment>
<dbReference type="SUPFAM" id="SSF50037">
    <property type="entry name" value="C-terminal domain of transcriptional repressors"/>
    <property type="match status" value="1"/>
</dbReference>
<dbReference type="Gene3D" id="3.30.930.10">
    <property type="entry name" value="Bira Bifunctional Protein, Domain 2"/>
    <property type="match status" value="1"/>
</dbReference>
<dbReference type="InterPro" id="IPR004408">
    <property type="entry name" value="Biotin_CoA_COase_ligase"/>
</dbReference>
<sequence>MKYKVLHLLKEDNSKFLSGQLISEKLGVSRTSIWKYIKSLKEEGYRIDSSSKKGYKLISSPDILTFEEINPYLNTNYIGRKIIHFESITSTNDMAKDLSEKGEDDGAVVISEEQVGGKGRLGRSWCSPKYKGISMSLILRPNINPMEASKTTQIAAAAMIESFREFNINSTVKWPNDIIVNGKKVCGILTEMSGELNRVNYIIVGVGINANLDKDDFSRDLLDKATSIKIETKNSINRKALVGTFLNKFERLYKEFREEGKIDLSIKICKDNSAVIGKDIKVIKNTGERRAKVLDLDKEGKLLVQYEDDSRERLISGEISIRGLNEYIK</sequence>
<keyword evidence="5" id="KW-0805">Transcription regulation</keyword>
<feature type="binding site" evidence="5">
    <location>
        <position position="114"/>
    </location>
    <ligand>
        <name>biotin</name>
        <dbReference type="ChEBI" id="CHEBI:57586"/>
    </ligand>
</feature>
<dbReference type="InterPro" id="IPR004143">
    <property type="entry name" value="BPL_LPL_catalytic"/>
</dbReference>
<feature type="binding site" evidence="5">
    <location>
        <begin position="90"/>
        <end position="92"/>
    </location>
    <ligand>
        <name>biotin</name>
        <dbReference type="ChEBI" id="CHEBI:57586"/>
    </ligand>
</feature>
<evidence type="ECO:0000259" key="6">
    <source>
        <dbReference type="PROSITE" id="PS51733"/>
    </source>
</evidence>
<dbReference type="SUPFAM" id="SSF55681">
    <property type="entry name" value="Class II aaRS and biotin synthetases"/>
    <property type="match status" value="1"/>
</dbReference>
<keyword evidence="8" id="KW-1185">Reference proteome</keyword>
<comment type="caution">
    <text evidence="7">The sequence shown here is derived from an EMBL/GenBank/DDBJ whole genome shotgun (WGS) entry which is preliminary data.</text>
</comment>
<evidence type="ECO:0000256" key="1">
    <source>
        <dbReference type="ARBA" id="ARBA00022598"/>
    </source>
</evidence>
<keyword evidence="1 5" id="KW-0436">Ligase</keyword>
<dbReference type="PANTHER" id="PTHR12835:SF5">
    <property type="entry name" value="BIOTIN--PROTEIN LIGASE"/>
    <property type="match status" value="1"/>
</dbReference>